<dbReference type="SUPFAM" id="SSF46785">
    <property type="entry name" value="Winged helix' DNA-binding domain"/>
    <property type="match status" value="1"/>
</dbReference>
<dbReference type="Gene3D" id="3.90.1150.10">
    <property type="entry name" value="Aspartate Aminotransferase, domain 1"/>
    <property type="match status" value="1"/>
</dbReference>
<reference evidence="6 7" key="1">
    <citation type="submission" date="2020-09" db="EMBL/GenBank/DDBJ databases">
        <title>Characterization and genome sequencing of Ruminiclostridium sp. nov. MA18.</title>
        <authorList>
            <person name="Rettenmaier R."/>
            <person name="Kowollik M.-L."/>
            <person name="Liebl W."/>
            <person name="Zverlov V."/>
        </authorList>
    </citation>
    <scope>NUCLEOTIDE SEQUENCE [LARGE SCALE GENOMIC DNA]</scope>
    <source>
        <strain evidence="6 7">MA18</strain>
    </source>
</reference>
<sequence length="474" mass="54266">MINVSIQFTESGQPKYMQLFDYLKKLIAEGQLKTGEKLPAIRSFAEMLGVNNVTVINAYKQLENNKYITAKKGSGYYVSGSKLHEEELFSSSDIGISDKTSIINFASATPHPSIFPIESFKECINEVIERDKGFAFGYQDSKGFKPLRKSLLTYLNNKYSIKMENEDNIQIVSGSQQGIDLIGKVLINSGDYVITENPTYDGAIAVFKSRGARVVRVNLEQDGIDLIDLEKKIRICKPKLIYVMTSFQNPTTISYSTNKLKDLLALARKYNTYIVEDDSMSDLCYENKRLETLKALDTKNEYVLYLKSFSKILMPGLRVGCMVIPDLLISDFTKIKHASDISSSGLIQRSLERYFETGKWDEHQNYMREIYKGKYEFMLSRLEKLSSYGIKYNKPNGGLYFWIRVPKYMSAREIYDECKAKGLLLIPSSIFYDINNENRDNYIRLSFASSDIEQIREGMTILEKCLAENQKCTK</sequence>
<dbReference type="GO" id="GO:0030170">
    <property type="term" value="F:pyridoxal phosphate binding"/>
    <property type="evidence" value="ECO:0007669"/>
    <property type="project" value="InterPro"/>
</dbReference>
<evidence type="ECO:0000256" key="3">
    <source>
        <dbReference type="ARBA" id="ARBA00023015"/>
    </source>
</evidence>
<dbReference type="GO" id="GO:0003700">
    <property type="term" value="F:DNA-binding transcription factor activity"/>
    <property type="evidence" value="ECO:0007669"/>
    <property type="project" value="InterPro"/>
</dbReference>
<gene>
    <name evidence="6" type="ORF">EHE19_008990</name>
</gene>
<evidence type="ECO:0000313" key="7">
    <source>
        <dbReference type="Proteomes" id="UP000306409"/>
    </source>
</evidence>
<name>A0A4U7JJ67_9FIRM</name>
<proteinExistence type="inferred from homology"/>
<keyword evidence="7" id="KW-1185">Reference proteome</keyword>
<dbReference type="PROSITE" id="PS50949">
    <property type="entry name" value="HTH_GNTR"/>
    <property type="match status" value="1"/>
</dbReference>
<keyword evidence="4" id="KW-0238">DNA-binding</keyword>
<evidence type="ECO:0000256" key="2">
    <source>
        <dbReference type="ARBA" id="ARBA00022898"/>
    </source>
</evidence>
<keyword evidence="2" id="KW-0663">Pyridoxal phosphate</keyword>
<keyword evidence="6" id="KW-0032">Aminotransferase</keyword>
<dbReference type="Proteomes" id="UP000306409">
    <property type="component" value="Chromosome"/>
</dbReference>
<dbReference type="InterPro" id="IPR015421">
    <property type="entry name" value="PyrdxlP-dep_Trfase_major"/>
</dbReference>
<dbReference type="InterPro" id="IPR036390">
    <property type="entry name" value="WH_DNA-bd_sf"/>
</dbReference>
<dbReference type="PANTHER" id="PTHR46577">
    <property type="entry name" value="HTH-TYPE TRANSCRIPTIONAL REGULATORY PROTEIN GABR"/>
    <property type="match status" value="1"/>
</dbReference>
<dbReference type="Pfam" id="PF00392">
    <property type="entry name" value="GntR"/>
    <property type="match status" value="1"/>
</dbReference>
<evidence type="ECO:0000256" key="4">
    <source>
        <dbReference type="ARBA" id="ARBA00023125"/>
    </source>
</evidence>
<evidence type="ECO:0000313" key="6">
    <source>
        <dbReference type="EMBL" id="QNU68514.1"/>
    </source>
</evidence>
<dbReference type="GO" id="GO:0008483">
    <property type="term" value="F:transaminase activity"/>
    <property type="evidence" value="ECO:0007669"/>
    <property type="project" value="UniProtKB-KW"/>
</dbReference>
<evidence type="ECO:0000256" key="1">
    <source>
        <dbReference type="ARBA" id="ARBA00005384"/>
    </source>
</evidence>
<dbReference type="InterPro" id="IPR000524">
    <property type="entry name" value="Tscrpt_reg_HTH_GntR"/>
</dbReference>
<keyword evidence="3" id="KW-0805">Transcription regulation</keyword>
<dbReference type="KEGG" id="rher:EHE19_008990"/>
<organism evidence="6 7">
    <name type="scientific">Ruminiclostridium herbifermentans</name>
    <dbReference type="NCBI Taxonomy" id="2488810"/>
    <lineage>
        <taxon>Bacteria</taxon>
        <taxon>Bacillati</taxon>
        <taxon>Bacillota</taxon>
        <taxon>Clostridia</taxon>
        <taxon>Eubacteriales</taxon>
        <taxon>Oscillospiraceae</taxon>
        <taxon>Ruminiclostridium</taxon>
    </lineage>
</organism>
<dbReference type="RefSeq" id="WP_137696257.1">
    <property type="nucleotide sequence ID" value="NZ_CP061336.1"/>
</dbReference>
<dbReference type="InterPro" id="IPR015422">
    <property type="entry name" value="PyrdxlP-dep_Trfase_small"/>
</dbReference>
<dbReference type="CDD" id="cd00609">
    <property type="entry name" value="AAT_like"/>
    <property type="match status" value="1"/>
</dbReference>
<keyword evidence="5" id="KW-0804">Transcription</keyword>
<comment type="similarity">
    <text evidence="1">In the C-terminal section; belongs to the class-I pyridoxal-phosphate-dependent aminotransferase family.</text>
</comment>
<dbReference type="OrthoDB" id="9802328at2"/>
<dbReference type="Gene3D" id="1.10.10.10">
    <property type="entry name" value="Winged helix-like DNA-binding domain superfamily/Winged helix DNA-binding domain"/>
    <property type="match status" value="1"/>
</dbReference>
<dbReference type="InterPro" id="IPR036388">
    <property type="entry name" value="WH-like_DNA-bd_sf"/>
</dbReference>
<dbReference type="InterPro" id="IPR051446">
    <property type="entry name" value="HTH_trans_reg/aminotransferase"/>
</dbReference>
<protein>
    <submittedName>
        <fullName evidence="6">PLP-dependent aminotransferase family protein</fullName>
    </submittedName>
</protein>
<dbReference type="SMART" id="SM00345">
    <property type="entry name" value="HTH_GNTR"/>
    <property type="match status" value="1"/>
</dbReference>
<accession>A0A4U7JJ67</accession>
<dbReference type="SUPFAM" id="SSF53383">
    <property type="entry name" value="PLP-dependent transferases"/>
    <property type="match status" value="1"/>
</dbReference>
<dbReference type="InterPro" id="IPR015424">
    <property type="entry name" value="PyrdxlP-dep_Trfase"/>
</dbReference>
<evidence type="ECO:0000256" key="5">
    <source>
        <dbReference type="ARBA" id="ARBA00023163"/>
    </source>
</evidence>
<dbReference type="GO" id="GO:0003677">
    <property type="term" value="F:DNA binding"/>
    <property type="evidence" value="ECO:0007669"/>
    <property type="project" value="UniProtKB-KW"/>
</dbReference>
<dbReference type="AlphaFoldDB" id="A0A4U7JJ67"/>
<dbReference type="EMBL" id="CP061336">
    <property type="protein sequence ID" value="QNU68514.1"/>
    <property type="molecule type" value="Genomic_DNA"/>
</dbReference>
<dbReference type="InterPro" id="IPR004839">
    <property type="entry name" value="Aminotransferase_I/II_large"/>
</dbReference>
<dbReference type="Pfam" id="PF00155">
    <property type="entry name" value="Aminotran_1_2"/>
    <property type="match status" value="1"/>
</dbReference>
<keyword evidence="6" id="KW-0808">Transferase</keyword>
<dbReference type="PANTHER" id="PTHR46577:SF1">
    <property type="entry name" value="HTH-TYPE TRANSCRIPTIONAL REGULATORY PROTEIN GABR"/>
    <property type="match status" value="1"/>
</dbReference>
<dbReference type="Gene3D" id="3.40.640.10">
    <property type="entry name" value="Type I PLP-dependent aspartate aminotransferase-like (Major domain)"/>
    <property type="match status" value="1"/>
</dbReference>
<dbReference type="CDD" id="cd07377">
    <property type="entry name" value="WHTH_GntR"/>
    <property type="match status" value="1"/>
</dbReference>